<proteinExistence type="predicted"/>
<gene>
    <name evidence="2" type="ORF">Psch_03910</name>
</gene>
<dbReference type="InterPro" id="IPR046674">
    <property type="entry name" value="DUF6544"/>
</dbReference>
<feature type="transmembrane region" description="Helical" evidence="1">
    <location>
        <begin position="6"/>
        <end position="23"/>
    </location>
</feature>
<dbReference type="Pfam" id="PF20181">
    <property type="entry name" value="DUF6544"/>
    <property type="match status" value="1"/>
</dbReference>
<keyword evidence="1" id="KW-1133">Transmembrane helix</keyword>
<keyword evidence="1" id="KW-0812">Transmembrane</keyword>
<dbReference type="RefSeq" id="WP_134216759.1">
    <property type="nucleotide sequence ID" value="NZ_QFGA01000004.1"/>
</dbReference>
<name>A0A4Y7R5F6_9FIRM</name>
<sequence>MAKKYVFTIILFFLILVISFLIYKAQDLKRMYKAEASKALIGASETSSSILTHQDIKHLPAPVQKYLIYVGAIGKEKVRNFRVAFDGEFKTDPKKSWAKMAAMQFSELDHTTRLYFLQMRMFGLPVIGLHKYADAKATMLVKLAGLITVADGRGEEMNQGETVTVFNDMCILAPASLIDKRIEWETVDPSTVKATFNNNGCKISALLYFNEKGALVNFVSDDRYYSPTGKSYQKVRWSTPVKEYKDYNGIKISAGGEAIWSFPEGDYCYARAEIKEIEYNCTSQGQ</sequence>
<reference evidence="2 3" key="1">
    <citation type="journal article" date="2018" name="Environ. Microbiol.">
        <title>Novel energy conservation strategies and behaviour of Pelotomaculum schinkii driving syntrophic propionate catabolism.</title>
        <authorList>
            <person name="Hidalgo-Ahumada C.A.P."/>
            <person name="Nobu M.K."/>
            <person name="Narihiro T."/>
            <person name="Tamaki H."/>
            <person name="Liu W.T."/>
            <person name="Kamagata Y."/>
            <person name="Stams A.J.M."/>
            <person name="Imachi H."/>
            <person name="Sousa D.Z."/>
        </authorList>
    </citation>
    <scope>NUCLEOTIDE SEQUENCE [LARGE SCALE GENOMIC DNA]</scope>
    <source>
        <strain evidence="2 3">HH</strain>
    </source>
</reference>
<accession>A0A4Y7R5F6</accession>
<dbReference type="Proteomes" id="UP000298324">
    <property type="component" value="Unassembled WGS sequence"/>
</dbReference>
<comment type="caution">
    <text evidence="2">The sequence shown here is derived from an EMBL/GenBank/DDBJ whole genome shotgun (WGS) entry which is preliminary data.</text>
</comment>
<dbReference type="AlphaFoldDB" id="A0A4Y7R5F6"/>
<protein>
    <submittedName>
        <fullName evidence="2">Uncharacterized protein</fullName>
    </submittedName>
</protein>
<organism evidence="2 3">
    <name type="scientific">Pelotomaculum schinkii</name>
    <dbReference type="NCBI Taxonomy" id="78350"/>
    <lineage>
        <taxon>Bacteria</taxon>
        <taxon>Bacillati</taxon>
        <taxon>Bacillota</taxon>
        <taxon>Clostridia</taxon>
        <taxon>Eubacteriales</taxon>
        <taxon>Desulfotomaculaceae</taxon>
        <taxon>Pelotomaculum</taxon>
    </lineage>
</organism>
<keyword evidence="3" id="KW-1185">Reference proteome</keyword>
<keyword evidence="1" id="KW-0472">Membrane</keyword>
<dbReference type="EMBL" id="QFGA01000004">
    <property type="protein sequence ID" value="TEB04185.1"/>
    <property type="molecule type" value="Genomic_DNA"/>
</dbReference>
<evidence type="ECO:0000313" key="2">
    <source>
        <dbReference type="EMBL" id="TEB04185.1"/>
    </source>
</evidence>
<evidence type="ECO:0000256" key="1">
    <source>
        <dbReference type="SAM" id="Phobius"/>
    </source>
</evidence>
<evidence type="ECO:0000313" key="3">
    <source>
        <dbReference type="Proteomes" id="UP000298324"/>
    </source>
</evidence>